<keyword evidence="3" id="KW-0378">Hydrolase</keyword>
<dbReference type="Gene3D" id="2.60.40.3120">
    <property type="match status" value="1"/>
</dbReference>
<organism evidence="3">
    <name type="scientific">hydrothermal vent metagenome</name>
    <dbReference type="NCBI Taxonomy" id="652676"/>
    <lineage>
        <taxon>unclassified sequences</taxon>
        <taxon>metagenomes</taxon>
        <taxon>ecological metagenomes</taxon>
    </lineage>
</organism>
<dbReference type="GO" id="GO:0008270">
    <property type="term" value="F:zinc ion binding"/>
    <property type="evidence" value="ECO:0007669"/>
    <property type="project" value="InterPro"/>
</dbReference>
<feature type="domain" description="Peptidase M14" evidence="2">
    <location>
        <begin position="110"/>
        <end position="317"/>
    </location>
</feature>
<dbReference type="SUPFAM" id="SSF53187">
    <property type="entry name" value="Zn-dependent exopeptidases"/>
    <property type="match status" value="1"/>
</dbReference>
<dbReference type="GO" id="GO:0006508">
    <property type="term" value="P:proteolysis"/>
    <property type="evidence" value="ECO:0007669"/>
    <property type="project" value="InterPro"/>
</dbReference>
<comment type="cofactor">
    <cofactor evidence="1">
        <name>Zn(2+)</name>
        <dbReference type="ChEBI" id="CHEBI:29105"/>
    </cofactor>
</comment>
<dbReference type="Pfam" id="PF18027">
    <property type="entry name" value="Pepdidase_M14_N"/>
    <property type="match status" value="1"/>
</dbReference>
<keyword evidence="3" id="KW-0121">Carboxypeptidase</keyword>
<dbReference type="InterPro" id="IPR050821">
    <property type="entry name" value="Cytosolic_carboxypeptidase"/>
</dbReference>
<evidence type="ECO:0000256" key="1">
    <source>
        <dbReference type="ARBA" id="ARBA00001947"/>
    </source>
</evidence>
<dbReference type="CDD" id="cd06234">
    <property type="entry name" value="M14_PaCCP-like"/>
    <property type="match status" value="1"/>
</dbReference>
<dbReference type="Pfam" id="PF00246">
    <property type="entry name" value="Peptidase_M14"/>
    <property type="match status" value="1"/>
</dbReference>
<evidence type="ECO:0000313" key="3">
    <source>
        <dbReference type="EMBL" id="VAV93949.1"/>
    </source>
</evidence>
<dbReference type="InterPro" id="IPR040626">
    <property type="entry name" value="Pepdidase_M14_N"/>
</dbReference>
<reference evidence="3" key="1">
    <citation type="submission" date="2018-06" db="EMBL/GenBank/DDBJ databases">
        <authorList>
            <person name="Zhirakovskaya E."/>
        </authorList>
    </citation>
    <scope>NUCLEOTIDE SEQUENCE</scope>
</reference>
<dbReference type="Gene3D" id="3.40.630.10">
    <property type="entry name" value="Zn peptidases"/>
    <property type="match status" value="1"/>
</dbReference>
<evidence type="ECO:0000259" key="2">
    <source>
        <dbReference type="PROSITE" id="PS52035"/>
    </source>
</evidence>
<dbReference type="InterPro" id="IPR000834">
    <property type="entry name" value="Peptidase_M14"/>
</dbReference>
<name>A0A3B0RPZ4_9ZZZZ</name>
<protein>
    <submittedName>
        <fullName evidence="3">Zinc carboxypeptidase domain protein</fullName>
    </submittedName>
</protein>
<feature type="non-terminal residue" evidence="3">
    <location>
        <position position="317"/>
    </location>
</feature>
<accession>A0A3B0RPZ4</accession>
<dbReference type="AlphaFoldDB" id="A0A3B0RPZ4"/>
<keyword evidence="3" id="KW-0645">Protease</keyword>
<proteinExistence type="predicted"/>
<dbReference type="GO" id="GO:0004181">
    <property type="term" value="F:metallocarboxypeptidase activity"/>
    <property type="evidence" value="ECO:0007669"/>
    <property type="project" value="InterPro"/>
</dbReference>
<dbReference type="PANTHER" id="PTHR12756:SF11">
    <property type="entry name" value="CYTOSOLIC CARBOXYPEPTIDASE 1"/>
    <property type="match status" value="1"/>
</dbReference>
<dbReference type="PANTHER" id="PTHR12756">
    <property type="entry name" value="CYTOSOLIC CARBOXYPEPTIDASE"/>
    <property type="match status" value="1"/>
</dbReference>
<gene>
    <name evidence="3" type="ORF">MNBD_ALPHA01-1344</name>
</gene>
<dbReference type="PROSITE" id="PS52035">
    <property type="entry name" value="PEPTIDASE_M14"/>
    <property type="match status" value="1"/>
</dbReference>
<dbReference type="EMBL" id="UOEJ01000054">
    <property type="protein sequence ID" value="VAV93949.1"/>
    <property type="molecule type" value="Genomic_DNA"/>
</dbReference>
<sequence length="317" mass="36187">MKISSNFDAGNIQVIEAENPGNIRLRIRHDHNSDFYQWFYFRLTGAKGQLCAMTIENAGGAAYPEGWEDYQACVSYDREEWERVSTHYHDGRITIQHIPESDSVYYAYFAPYSMERHHSLVSQAAEDEKVRLHVIGETLDGQDMDLLTIGDIAKDKMVGRKVIWIIARQHPGETMAEWFVEGLLDRLLDDEDALSRSLLEKAVFYVVPNMNPDGSRRGHLRTNAAGANLNREWENPSVENCPEIFYVRGKMDETGIDLVLDVHGDEALPCNFIACFEGIPDLDSAKLDLAYDYQRHMMQANPDFQMERGYPKDAPGT</sequence>